<accession>A0A0F9A7G7</accession>
<sequence>MAEEIEKIKKIKFTVFSVVQVVLKGFDYGFISKLIFIEGVST</sequence>
<proteinExistence type="predicted"/>
<reference evidence="1" key="1">
    <citation type="journal article" date="2015" name="Nature">
        <title>Complex archaea that bridge the gap between prokaryotes and eukaryotes.</title>
        <authorList>
            <person name="Spang A."/>
            <person name="Saw J.H."/>
            <person name="Jorgensen S.L."/>
            <person name="Zaremba-Niedzwiedzka K."/>
            <person name="Martijn J."/>
            <person name="Lind A.E."/>
            <person name="van Eijk R."/>
            <person name="Schleper C."/>
            <person name="Guy L."/>
            <person name="Ettema T.J."/>
        </authorList>
    </citation>
    <scope>NUCLEOTIDE SEQUENCE</scope>
</reference>
<dbReference type="EMBL" id="LAZR01056292">
    <property type="protein sequence ID" value="KKK74494.1"/>
    <property type="molecule type" value="Genomic_DNA"/>
</dbReference>
<comment type="caution">
    <text evidence="1">The sequence shown here is derived from an EMBL/GenBank/DDBJ whole genome shotgun (WGS) entry which is preliminary data.</text>
</comment>
<protein>
    <submittedName>
        <fullName evidence="1">Uncharacterized protein</fullName>
    </submittedName>
</protein>
<name>A0A0F9A7G7_9ZZZZ</name>
<gene>
    <name evidence="1" type="ORF">LCGC14_2883210</name>
</gene>
<dbReference type="AlphaFoldDB" id="A0A0F9A7G7"/>
<organism evidence="1">
    <name type="scientific">marine sediment metagenome</name>
    <dbReference type="NCBI Taxonomy" id="412755"/>
    <lineage>
        <taxon>unclassified sequences</taxon>
        <taxon>metagenomes</taxon>
        <taxon>ecological metagenomes</taxon>
    </lineage>
</organism>
<evidence type="ECO:0000313" key="1">
    <source>
        <dbReference type="EMBL" id="KKK74494.1"/>
    </source>
</evidence>